<feature type="domain" description="Cell wall hydrolase SleB" evidence="3">
    <location>
        <begin position="122"/>
        <end position="199"/>
    </location>
</feature>
<dbReference type="PROSITE" id="PS51257">
    <property type="entry name" value="PROKAR_LIPOPROTEIN"/>
    <property type="match status" value="1"/>
</dbReference>
<feature type="coiled-coil region" evidence="1">
    <location>
        <begin position="67"/>
        <end position="113"/>
    </location>
</feature>
<evidence type="ECO:0000256" key="1">
    <source>
        <dbReference type="SAM" id="Coils"/>
    </source>
</evidence>
<keyword evidence="1" id="KW-0175">Coiled coil</keyword>
<dbReference type="Gene3D" id="1.10.10.2520">
    <property type="entry name" value="Cell wall hydrolase SleB, domain 1"/>
    <property type="match status" value="1"/>
</dbReference>
<name>A0A7X3MGE4_9FIRM</name>
<protein>
    <submittedName>
        <fullName evidence="4">Cell wall hydrolase</fullName>
    </submittedName>
</protein>
<dbReference type="GO" id="GO:0016787">
    <property type="term" value="F:hydrolase activity"/>
    <property type="evidence" value="ECO:0007669"/>
    <property type="project" value="UniProtKB-KW"/>
</dbReference>
<proteinExistence type="predicted"/>
<evidence type="ECO:0000313" key="5">
    <source>
        <dbReference type="Proteomes" id="UP000460412"/>
    </source>
</evidence>
<feature type="chain" id="PRO_5039313099" evidence="2">
    <location>
        <begin position="32"/>
        <end position="213"/>
    </location>
</feature>
<keyword evidence="4" id="KW-0378">Hydrolase</keyword>
<dbReference type="InterPro" id="IPR042047">
    <property type="entry name" value="SleB_dom1"/>
</dbReference>
<dbReference type="RefSeq" id="WP_159750966.1">
    <property type="nucleotide sequence ID" value="NZ_CASZNZ010000031.1"/>
</dbReference>
<evidence type="ECO:0000256" key="2">
    <source>
        <dbReference type="SAM" id="SignalP"/>
    </source>
</evidence>
<dbReference type="Proteomes" id="UP000460412">
    <property type="component" value="Unassembled WGS sequence"/>
</dbReference>
<accession>A0A7X3MGE4</accession>
<dbReference type="InterPro" id="IPR011105">
    <property type="entry name" value="Cell_wall_hydrolase_SleB"/>
</dbReference>
<dbReference type="AlphaFoldDB" id="A0A7X3MGE4"/>
<sequence length="213" mass="23244">MIKNKKFNSVVAVVSACSLMTVGFTSEAASAKPEASLAISGMDTQQLVKLQRESFQVTPDTLMVSTKEKIEEQQRLKIEEIERREREAKEKAEREAREKAAALQSQYQELMASIIFCEAGNQPYEGQVAVGAVIMNRVRSSAYPNSIEGVIYQSGQFGPASTGWLDRVRSTRGYTASAMQAANDALAGANPIGGCLYFDQGGYGTKIGAHYFH</sequence>
<dbReference type="Pfam" id="PF07486">
    <property type="entry name" value="Hydrolase_2"/>
    <property type="match status" value="1"/>
</dbReference>
<dbReference type="EMBL" id="WUQX01000001">
    <property type="protein sequence ID" value="MXP75767.1"/>
    <property type="molecule type" value="Genomic_DNA"/>
</dbReference>
<keyword evidence="5" id="KW-1185">Reference proteome</keyword>
<organism evidence="4 5">
    <name type="scientific">Sporofaciens musculi</name>
    <dbReference type="NCBI Taxonomy" id="2681861"/>
    <lineage>
        <taxon>Bacteria</taxon>
        <taxon>Bacillati</taxon>
        <taxon>Bacillota</taxon>
        <taxon>Clostridia</taxon>
        <taxon>Lachnospirales</taxon>
        <taxon>Lachnospiraceae</taxon>
        <taxon>Sporofaciens</taxon>
    </lineage>
</organism>
<gene>
    <name evidence="4" type="ORF">GN277_10355</name>
</gene>
<reference evidence="4 5" key="1">
    <citation type="submission" date="2019-12" db="EMBL/GenBank/DDBJ databases">
        <title>Sporaefaciens musculi gen. nov., sp. nov., a novel bacterium isolated from the caecum of an obese mouse.</title>
        <authorList>
            <person name="Rasmussen T.S."/>
            <person name="Streidl T."/>
            <person name="Hitch T.C.A."/>
            <person name="Wortmann E."/>
            <person name="Deptula P."/>
            <person name="Hansen M."/>
            <person name="Nielsen D.S."/>
            <person name="Clavel T."/>
            <person name="Vogensen F.K."/>
        </authorList>
    </citation>
    <scope>NUCLEOTIDE SEQUENCE [LARGE SCALE GENOMIC DNA]</scope>
    <source>
        <strain evidence="4 5">WCA-9-b2</strain>
    </source>
</reference>
<evidence type="ECO:0000259" key="3">
    <source>
        <dbReference type="Pfam" id="PF07486"/>
    </source>
</evidence>
<feature type="signal peptide" evidence="2">
    <location>
        <begin position="1"/>
        <end position="31"/>
    </location>
</feature>
<keyword evidence="2" id="KW-0732">Signal</keyword>
<evidence type="ECO:0000313" key="4">
    <source>
        <dbReference type="EMBL" id="MXP75767.1"/>
    </source>
</evidence>
<comment type="caution">
    <text evidence="4">The sequence shown here is derived from an EMBL/GenBank/DDBJ whole genome shotgun (WGS) entry which is preliminary data.</text>
</comment>